<dbReference type="EMBL" id="CAJVQC010158620">
    <property type="protein sequence ID" value="CAG8847977.1"/>
    <property type="molecule type" value="Genomic_DNA"/>
</dbReference>
<dbReference type="Proteomes" id="UP000789920">
    <property type="component" value="Unassembled WGS sequence"/>
</dbReference>
<evidence type="ECO:0000313" key="2">
    <source>
        <dbReference type="Proteomes" id="UP000789920"/>
    </source>
</evidence>
<reference evidence="1" key="1">
    <citation type="submission" date="2021-06" db="EMBL/GenBank/DDBJ databases">
        <authorList>
            <person name="Kallberg Y."/>
            <person name="Tangrot J."/>
            <person name="Rosling A."/>
        </authorList>
    </citation>
    <scope>NUCLEOTIDE SEQUENCE</scope>
    <source>
        <strain evidence="1">MA461A</strain>
    </source>
</reference>
<accession>A0ACA9SUF6</accession>
<gene>
    <name evidence="1" type="ORF">RPERSI_LOCUS34895</name>
</gene>
<organism evidence="1 2">
    <name type="scientific">Racocetra persica</name>
    <dbReference type="NCBI Taxonomy" id="160502"/>
    <lineage>
        <taxon>Eukaryota</taxon>
        <taxon>Fungi</taxon>
        <taxon>Fungi incertae sedis</taxon>
        <taxon>Mucoromycota</taxon>
        <taxon>Glomeromycotina</taxon>
        <taxon>Glomeromycetes</taxon>
        <taxon>Diversisporales</taxon>
        <taxon>Gigasporaceae</taxon>
        <taxon>Racocetra</taxon>
    </lineage>
</organism>
<feature type="non-terminal residue" evidence="1">
    <location>
        <position position="127"/>
    </location>
</feature>
<proteinExistence type="predicted"/>
<sequence>LWFLIPVSLHVKNITNIVCSPTMKYVATWCPGNKPDVPPSVYRWPITKGKLKFDKHYIIYDSLNLDAKALIDVSDTNHIILRVERDYSYNFEIIDIVNNEIQQLNSHGLKGKVVKRPGFFDNSYSEF</sequence>
<keyword evidence="2" id="KW-1185">Reference proteome</keyword>
<comment type="caution">
    <text evidence="1">The sequence shown here is derived from an EMBL/GenBank/DDBJ whole genome shotgun (WGS) entry which is preliminary data.</text>
</comment>
<evidence type="ECO:0000313" key="1">
    <source>
        <dbReference type="EMBL" id="CAG8847977.1"/>
    </source>
</evidence>
<feature type="non-terminal residue" evidence="1">
    <location>
        <position position="1"/>
    </location>
</feature>
<name>A0ACA9SUF6_9GLOM</name>
<protein>
    <submittedName>
        <fullName evidence="1">21416_t:CDS:1</fullName>
    </submittedName>
</protein>